<reference evidence="2" key="1">
    <citation type="submission" date="2016-07" db="EMBL/GenBank/DDBJ databases">
        <title>Genomics reveals synergistic degradation of pyrene by five bacteria in a mangrove sediment-derived bacterial consortium.</title>
        <authorList>
            <person name="Wanapaisan P."/>
            <person name="Vejarano F."/>
            <person name="Chakraborty J."/>
            <person name="Shintani M."/>
            <person name="Muangchinda C."/>
            <person name="Laothamteep N."/>
            <person name="Suzuki-Minakuchi C."/>
            <person name="Inoue K."/>
            <person name="Nojiri H."/>
            <person name="Pinyakong O."/>
        </authorList>
    </citation>
    <scope>NUCLEOTIDE SEQUENCE</scope>
    <source>
        <strain evidence="2">PW1</strain>
    </source>
</reference>
<evidence type="ECO:0000313" key="2">
    <source>
        <dbReference type="EMBL" id="BBA73557.1"/>
    </source>
</evidence>
<name>A0A292GQL1_9HYPH</name>
<feature type="region of interest" description="Disordered" evidence="1">
    <location>
        <begin position="19"/>
        <end position="38"/>
    </location>
</feature>
<dbReference type="EMBL" id="LC171366">
    <property type="protein sequence ID" value="BBA73557.1"/>
    <property type="molecule type" value="Genomic_DNA"/>
</dbReference>
<evidence type="ECO:0000256" key="1">
    <source>
        <dbReference type="SAM" id="MobiDB-lite"/>
    </source>
</evidence>
<protein>
    <submittedName>
        <fullName evidence="2">Uncharacterized protein</fullName>
    </submittedName>
</protein>
<proteinExistence type="predicted"/>
<dbReference type="AlphaFoldDB" id="A0A292GQL1"/>
<organism evidence="2">
    <name type="scientific">Ochrobactrum sp. PW1</name>
    <dbReference type="NCBI Taxonomy" id="1882222"/>
    <lineage>
        <taxon>Bacteria</taxon>
        <taxon>Pseudomonadati</taxon>
        <taxon>Pseudomonadota</taxon>
        <taxon>Alphaproteobacteria</taxon>
        <taxon>Hyphomicrobiales</taxon>
        <taxon>Brucellaceae</taxon>
        <taxon>Brucella/Ochrobactrum group</taxon>
        <taxon>Ochrobactrum</taxon>
    </lineage>
</organism>
<accession>A0A292GQL1</accession>
<sequence>MRAGRGCAIAELRGQRAKIAPRPMASERSHQSSSRMGAEIVEGVSRQDRAIEGSRIGNSVRQPELVCDAIDLPDTVPAILRLAQVEAVEMRECDDGLCLSVAVL</sequence>